<dbReference type="InterPro" id="IPR011009">
    <property type="entry name" value="Kinase-like_dom_sf"/>
</dbReference>
<accession>A0ABR1IR82</accession>
<sequence length="393" mass="45758">MSKQEYGEYLNRPIRESEQFWVSHAQWLEQMGYRLRPRYQPGWVPKFQSIKDFSKNPDNIPNSWPAVLDATRISDNSPVMLKKISRSRHPHEVEIGLYFSRADLAANPRNHCIPILDVLSVSDDSDLDLIVMPVLRKIRHPRFDTVGEVVDFIRQVLEGVQFMHQHRVAHCDCMDLNILMDGSAMFPEGWHPMSERHHRDDTTRYAKPVGSRTRFWPKYYLVDFGLSQILDPKGGPPLRRIILGGDKTPPEHGKAFARANPFPTDVYFIGNLIRETFLQSKDPTTRVRLGFLKPLVDDMVHEDTVKRPTIDEVVLRFDDLWRSQPRRVFSAAPDTWSYEIVYADPFHNVLTRWSNFLTNRPALPQIEKPRARLPSGLRWFYSSPPLKYPDDGC</sequence>
<name>A0ABR1IR82_9AGAR</name>
<keyword evidence="3" id="KW-1185">Reference proteome</keyword>
<dbReference type="InterPro" id="IPR000719">
    <property type="entry name" value="Prot_kinase_dom"/>
</dbReference>
<comment type="caution">
    <text evidence="2">The sequence shown here is derived from an EMBL/GenBank/DDBJ whole genome shotgun (WGS) entry which is preliminary data.</text>
</comment>
<gene>
    <name evidence="2" type="ORF">VKT23_017747</name>
</gene>
<dbReference type="SUPFAM" id="SSF56112">
    <property type="entry name" value="Protein kinase-like (PK-like)"/>
    <property type="match status" value="1"/>
</dbReference>
<proteinExistence type="predicted"/>
<protein>
    <recommendedName>
        <fullName evidence="1">Protein kinase domain-containing protein</fullName>
    </recommendedName>
</protein>
<dbReference type="PROSITE" id="PS50011">
    <property type="entry name" value="PROTEIN_KINASE_DOM"/>
    <property type="match status" value="1"/>
</dbReference>
<dbReference type="Gene3D" id="1.10.510.10">
    <property type="entry name" value="Transferase(Phosphotransferase) domain 1"/>
    <property type="match status" value="1"/>
</dbReference>
<reference evidence="2 3" key="1">
    <citation type="submission" date="2024-01" db="EMBL/GenBank/DDBJ databases">
        <title>A draft genome for the cacao thread blight pathogen Marasmiellus scandens.</title>
        <authorList>
            <person name="Baruah I.K."/>
            <person name="Leung J."/>
            <person name="Bukari Y."/>
            <person name="Amoako-Attah I."/>
            <person name="Meinhardt L.W."/>
            <person name="Bailey B.A."/>
            <person name="Cohen S.P."/>
        </authorList>
    </citation>
    <scope>NUCLEOTIDE SEQUENCE [LARGE SCALE GENOMIC DNA]</scope>
    <source>
        <strain evidence="2 3">GH-19</strain>
    </source>
</reference>
<evidence type="ECO:0000313" key="3">
    <source>
        <dbReference type="Proteomes" id="UP001498398"/>
    </source>
</evidence>
<organism evidence="2 3">
    <name type="scientific">Marasmiellus scandens</name>
    <dbReference type="NCBI Taxonomy" id="2682957"/>
    <lineage>
        <taxon>Eukaryota</taxon>
        <taxon>Fungi</taxon>
        <taxon>Dikarya</taxon>
        <taxon>Basidiomycota</taxon>
        <taxon>Agaricomycotina</taxon>
        <taxon>Agaricomycetes</taxon>
        <taxon>Agaricomycetidae</taxon>
        <taxon>Agaricales</taxon>
        <taxon>Marasmiineae</taxon>
        <taxon>Omphalotaceae</taxon>
        <taxon>Marasmiellus</taxon>
    </lineage>
</organism>
<evidence type="ECO:0000259" key="1">
    <source>
        <dbReference type="PROSITE" id="PS50011"/>
    </source>
</evidence>
<dbReference type="EMBL" id="JBANRG010000075">
    <property type="protein sequence ID" value="KAK7439041.1"/>
    <property type="molecule type" value="Genomic_DNA"/>
</dbReference>
<evidence type="ECO:0000313" key="2">
    <source>
        <dbReference type="EMBL" id="KAK7439041.1"/>
    </source>
</evidence>
<dbReference type="SMART" id="SM00220">
    <property type="entry name" value="S_TKc"/>
    <property type="match status" value="1"/>
</dbReference>
<feature type="domain" description="Protein kinase" evidence="1">
    <location>
        <begin position="1"/>
        <end position="380"/>
    </location>
</feature>
<dbReference type="Proteomes" id="UP001498398">
    <property type="component" value="Unassembled WGS sequence"/>
</dbReference>